<evidence type="ECO:0000256" key="5">
    <source>
        <dbReference type="ARBA" id="ARBA00023004"/>
    </source>
</evidence>
<keyword evidence="7" id="KW-0560">Oxidoreductase</keyword>
<dbReference type="GO" id="GO:0005506">
    <property type="term" value="F:iron ion binding"/>
    <property type="evidence" value="ECO:0007669"/>
    <property type="project" value="InterPro"/>
</dbReference>
<keyword evidence="4" id="KW-0249">Electron transport</keyword>
<dbReference type="Pfam" id="PF01880">
    <property type="entry name" value="Desulfoferrodox"/>
    <property type="match status" value="1"/>
</dbReference>
<gene>
    <name evidence="7" type="primary">dfx</name>
    <name evidence="7" type="ORF">GHA_00066</name>
    <name evidence="8" type="ORF">TML_03606</name>
</gene>
<comment type="similarity">
    <text evidence="1">Belongs to the desulfoferrodoxin family.</text>
</comment>
<dbReference type="PANTHER" id="PTHR36541">
    <property type="entry name" value="SUPEROXIDE REDUCTASE-RELATED"/>
    <property type="match status" value="1"/>
</dbReference>
<evidence type="ECO:0000313" key="8">
    <source>
        <dbReference type="EMBL" id="CAC9221236.1"/>
    </source>
</evidence>
<feature type="domain" description="Desulfoferrodoxin ferrous iron-binding" evidence="6">
    <location>
        <begin position="76"/>
        <end position="184"/>
    </location>
</feature>
<evidence type="ECO:0000256" key="1">
    <source>
        <dbReference type="ARBA" id="ARBA00005941"/>
    </source>
</evidence>
<protein>
    <submittedName>
        <fullName evidence="7">Desulfoferrodoxin</fullName>
        <ecNumber evidence="7">1.15.1.2</ecNumber>
    </submittedName>
</protein>
<evidence type="ECO:0000259" key="6">
    <source>
        <dbReference type="Pfam" id="PF01880"/>
    </source>
</evidence>
<dbReference type="InterPro" id="IPR036073">
    <property type="entry name" value="Desulfoferrodoxin_Fe-bd_dom_sf"/>
</dbReference>
<evidence type="ECO:0000313" key="10">
    <source>
        <dbReference type="Proteomes" id="UP000837205"/>
    </source>
</evidence>
<evidence type="ECO:0000256" key="2">
    <source>
        <dbReference type="ARBA" id="ARBA00022448"/>
    </source>
</evidence>
<dbReference type="InterPro" id="IPR051233">
    <property type="entry name" value="Desulfoferrodoxin_SOR"/>
</dbReference>
<dbReference type="InterPro" id="IPR002742">
    <property type="entry name" value="Desulfoferrodoxin_Fe-bd_dom"/>
</dbReference>
<accession>A0A6I5A8W9</accession>
<keyword evidence="2" id="KW-0813">Transport</keyword>
<name>A0A6I5A8W9_9ENTR</name>
<reference evidence="7" key="1">
    <citation type="submission" date="2020-05" db="EMBL/GenBank/DDBJ databases">
        <authorList>
            <person name="Delgado-Blas J."/>
        </authorList>
    </citation>
    <scope>NUCLEOTIDE SEQUENCE</scope>
    <source>
        <strain evidence="7">BB1459</strain>
        <strain evidence="8">BB1480</strain>
    </source>
</reference>
<comment type="caution">
    <text evidence="7">The sequence shown here is derived from an EMBL/GenBank/DDBJ whole genome shotgun (WGS) entry which is preliminary data.</text>
</comment>
<dbReference type="Gene3D" id="2.60.40.730">
    <property type="entry name" value="SOR catalytic domain"/>
    <property type="match status" value="1"/>
</dbReference>
<keyword evidence="3" id="KW-0479">Metal-binding</keyword>
<dbReference type="SUPFAM" id="SSF49367">
    <property type="entry name" value="Superoxide reductase-like"/>
    <property type="match status" value="1"/>
</dbReference>
<keyword evidence="5" id="KW-0408">Iron</keyword>
<organism evidence="7 9">
    <name type="scientific">Citrobacter werkmanii</name>
    <dbReference type="NCBI Taxonomy" id="67827"/>
    <lineage>
        <taxon>Bacteria</taxon>
        <taxon>Pseudomonadati</taxon>
        <taxon>Pseudomonadota</taxon>
        <taxon>Gammaproteobacteria</taxon>
        <taxon>Enterobacterales</taxon>
        <taxon>Enterobacteriaceae</taxon>
        <taxon>Citrobacter</taxon>
        <taxon>Citrobacter freundii complex</taxon>
    </lineage>
</organism>
<dbReference type="EC" id="1.15.1.2" evidence="7"/>
<sequence>MSLTHTVPEHSRNVRRVSNRIKNSTKPTFIRPNPNFYRCPQCGAFLVTMAIRDATSPITCCGKTLVALRVNDATTTDALAQQHQPLMTISGGFESNTLSVTVGNPAHPMTADHYLEWIFIYTFQGGQFKYLPPGAPPEATFALAGNDAYVYCDRPICKGKQCKFNCKRGFSAYTWCNQHGLWRYTF</sequence>
<dbReference type="EMBL" id="CAHPQX010000001">
    <property type="protein sequence ID" value="CAB5523349.1"/>
    <property type="molecule type" value="Genomic_DNA"/>
</dbReference>
<dbReference type="Proteomes" id="UP000834503">
    <property type="component" value="Unassembled WGS sequence"/>
</dbReference>
<evidence type="ECO:0000313" key="7">
    <source>
        <dbReference type="EMBL" id="CAB5523349.1"/>
    </source>
</evidence>
<dbReference type="GO" id="GO:0050605">
    <property type="term" value="F:superoxide reductase activity"/>
    <property type="evidence" value="ECO:0007669"/>
    <property type="project" value="UniProtKB-EC"/>
</dbReference>
<dbReference type="EMBL" id="CAIIUA010000001">
    <property type="protein sequence ID" value="CAC9221236.1"/>
    <property type="molecule type" value="Genomic_DNA"/>
</dbReference>
<dbReference type="AlphaFoldDB" id="A0A6I5A8W9"/>
<proteinExistence type="inferred from homology"/>
<dbReference type="RefSeq" id="WP_071888118.1">
    <property type="nucleotide sequence ID" value="NZ_CABDWX010000001.1"/>
</dbReference>
<keyword evidence="10" id="KW-1185">Reference proteome</keyword>
<evidence type="ECO:0000256" key="3">
    <source>
        <dbReference type="ARBA" id="ARBA00022723"/>
    </source>
</evidence>
<dbReference type="Proteomes" id="UP000837205">
    <property type="component" value="Unassembled WGS sequence"/>
</dbReference>
<evidence type="ECO:0000256" key="4">
    <source>
        <dbReference type="ARBA" id="ARBA00022982"/>
    </source>
</evidence>
<dbReference type="PANTHER" id="PTHR36541:SF1">
    <property type="entry name" value="SUPEROXIDE REDUCTASE-RELATED"/>
    <property type="match status" value="1"/>
</dbReference>
<evidence type="ECO:0000313" key="9">
    <source>
        <dbReference type="Proteomes" id="UP000834503"/>
    </source>
</evidence>